<dbReference type="EMBL" id="NJGU01000014">
    <property type="protein sequence ID" value="OWY26925.1"/>
    <property type="molecule type" value="Genomic_DNA"/>
</dbReference>
<evidence type="ECO:0000259" key="5">
    <source>
        <dbReference type="PROSITE" id="PS50305"/>
    </source>
</evidence>
<dbReference type="Gene3D" id="3.30.1600.10">
    <property type="entry name" value="SIR2/SIRT2 'Small Domain"/>
    <property type="match status" value="1"/>
</dbReference>
<reference evidence="6 7" key="1">
    <citation type="submission" date="2017-06" db="EMBL/GenBank/DDBJ databases">
        <title>Herbaspirillum phytohormonus sp. nov., isolated from the root nodule of Robinia pseudoacacia in lead-zinc mine.</title>
        <authorList>
            <person name="Fan M."/>
            <person name="Lin Y."/>
        </authorList>
    </citation>
    <scope>NUCLEOTIDE SEQUENCE [LARGE SCALE GENOMIC DNA]</scope>
    <source>
        <strain evidence="6 7">HZ10</strain>
    </source>
</reference>
<dbReference type="AlphaFoldDB" id="A0A246WKT7"/>
<dbReference type="PANTHER" id="PTHR11085">
    <property type="entry name" value="NAD-DEPENDENT PROTEIN DEACYLASE SIRTUIN-5, MITOCHONDRIAL-RELATED"/>
    <property type="match status" value="1"/>
</dbReference>
<dbReference type="EC" id="2.3.1.286" evidence="1"/>
<dbReference type="PROSITE" id="PS50305">
    <property type="entry name" value="SIRTUIN"/>
    <property type="match status" value="1"/>
</dbReference>
<evidence type="ECO:0000256" key="3">
    <source>
        <dbReference type="ARBA" id="ARBA00023027"/>
    </source>
</evidence>
<gene>
    <name evidence="6" type="ORF">CEJ42_21445</name>
</gene>
<accession>A0A246WKT7</accession>
<protein>
    <recommendedName>
        <fullName evidence="1">protein acetyllysine N-acetyltransferase</fullName>
        <ecNumber evidence="1">2.3.1.286</ecNumber>
    </recommendedName>
</protein>
<dbReference type="InterPro" id="IPR026591">
    <property type="entry name" value="Sirtuin_cat_small_dom_sf"/>
</dbReference>
<dbReference type="PANTHER" id="PTHR11085:SF10">
    <property type="entry name" value="NAD-DEPENDENT PROTEIN DEACYLASE SIRTUIN-5, MITOCHONDRIAL-RELATED"/>
    <property type="match status" value="1"/>
</dbReference>
<keyword evidence="4" id="KW-0862">Zinc</keyword>
<dbReference type="InterPro" id="IPR026590">
    <property type="entry name" value="Ssirtuin_cat_dom"/>
</dbReference>
<evidence type="ECO:0000256" key="2">
    <source>
        <dbReference type="ARBA" id="ARBA00022679"/>
    </source>
</evidence>
<dbReference type="InterPro" id="IPR050134">
    <property type="entry name" value="NAD-dep_sirtuin_deacylases"/>
</dbReference>
<feature type="binding site" evidence="4">
    <location>
        <position position="183"/>
    </location>
    <ligand>
        <name>Zn(2+)</name>
        <dbReference type="ChEBI" id="CHEBI:29105"/>
    </ligand>
</feature>
<feature type="binding site" evidence="4">
    <location>
        <position position="152"/>
    </location>
    <ligand>
        <name>Zn(2+)</name>
        <dbReference type="ChEBI" id="CHEBI:29105"/>
    </ligand>
</feature>
<dbReference type="GO" id="GO:0070403">
    <property type="term" value="F:NAD+ binding"/>
    <property type="evidence" value="ECO:0007669"/>
    <property type="project" value="InterPro"/>
</dbReference>
<evidence type="ECO:0000313" key="6">
    <source>
        <dbReference type="EMBL" id="OWY26925.1"/>
    </source>
</evidence>
<comment type="caution">
    <text evidence="6">The sequence shown here is derived from an EMBL/GenBank/DDBJ whole genome shotgun (WGS) entry which is preliminary data.</text>
</comment>
<keyword evidence="2" id="KW-0808">Transferase</keyword>
<dbReference type="Gene3D" id="3.40.50.1220">
    <property type="entry name" value="TPP-binding domain"/>
    <property type="match status" value="1"/>
</dbReference>
<dbReference type="SUPFAM" id="SSF52467">
    <property type="entry name" value="DHS-like NAD/FAD-binding domain"/>
    <property type="match status" value="1"/>
</dbReference>
<feature type="domain" description="Deacetylase sirtuin-type" evidence="5">
    <location>
        <begin position="8"/>
        <end position="280"/>
    </location>
</feature>
<feature type="binding site" evidence="4">
    <location>
        <position position="186"/>
    </location>
    <ligand>
        <name>Zn(2+)</name>
        <dbReference type="ChEBI" id="CHEBI:29105"/>
    </ligand>
</feature>
<keyword evidence="4" id="KW-0479">Metal-binding</keyword>
<evidence type="ECO:0000256" key="1">
    <source>
        <dbReference type="ARBA" id="ARBA00012928"/>
    </source>
</evidence>
<evidence type="ECO:0000256" key="4">
    <source>
        <dbReference type="PROSITE-ProRule" id="PRU00236"/>
    </source>
</evidence>
<dbReference type="RefSeq" id="WP_088752476.1">
    <property type="nucleotide sequence ID" value="NZ_NJGU01000014.1"/>
</dbReference>
<dbReference type="InterPro" id="IPR003000">
    <property type="entry name" value="Sirtuin"/>
</dbReference>
<feature type="binding site" evidence="4">
    <location>
        <position position="148"/>
    </location>
    <ligand>
        <name>Zn(2+)</name>
        <dbReference type="ChEBI" id="CHEBI:29105"/>
    </ligand>
</feature>
<name>A0A246WKT7_9BURK</name>
<dbReference type="GO" id="GO:0046872">
    <property type="term" value="F:metal ion binding"/>
    <property type="evidence" value="ECO:0007669"/>
    <property type="project" value="UniProtKB-KW"/>
</dbReference>
<dbReference type="GO" id="GO:0017136">
    <property type="term" value="F:histone deacetylase activity, NAD-dependent"/>
    <property type="evidence" value="ECO:0007669"/>
    <property type="project" value="TreeGrafter"/>
</dbReference>
<organism evidence="6 7">
    <name type="scientific">Herbaspirillum robiniae</name>
    <dbReference type="NCBI Taxonomy" id="2014887"/>
    <lineage>
        <taxon>Bacteria</taxon>
        <taxon>Pseudomonadati</taxon>
        <taxon>Pseudomonadota</taxon>
        <taxon>Betaproteobacteria</taxon>
        <taxon>Burkholderiales</taxon>
        <taxon>Oxalobacteraceae</taxon>
        <taxon>Herbaspirillum</taxon>
    </lineage>
</organism>
<dbReference type="Proteomes" id="UP000197596">
    <property type="component" value="Unassembled WGS sequence"/>
</dbReference>
<evidence type="ECO:0000313" key="7">
    <source>
        <dbReference type="Proteomes" id="UP000197596"/>
    </source>
</evidence>
<feature type="active site" description="Proton acceptor" evidence="4">
    <location>
        <position position="140"/>
    </location>
</feature>
<proteinExistence type="predicted"/>
<dbReference type="Pfam" id="PF02146">
    <property type="entry name" value="SIR2"/>
    <property type="match status" value="1"/>
</dbReference>
<dbReference type="InterPro" id="IPR029035">
    <property type="entry name" value="DHS-like_NAD/FAD-binding_dom"/>
</dbReference>
<keyword evidence="3" id="KW-0520">NAD</keyword>
<sequence>MSATQTLSLVRATTLTRARQWLQESDSLIITAGAGMGVDSGLPDFRSNEGFWKAYPPLAKANISFTDIANGEAFTEDPVLSWGFYGHRLNLYRETVPHAGFALLNELAKTKPQGMFVFTSNVDGQFQKAGVPEERIVECHGSIHHLQCSDDCSGAGAAIWPADAVAPQVDMAHCRLSSPLPLCPSCGAVARPNILMFNDYRWNERRTDAQYRRMRAWLDQAKRPVVIELGAGTAVPSVRRMGEGLGVPLVRINPREWQVNGADQVGLPCGALAGLQLLLA</sequence>